<keyword evidence="8" id="KW-1185">Reference proteome</keyword>
<evidence type="ECO:0000256" key="4">
    <source>
        <dbReference type="ARBA" id="ARBA00023136"/>
    </source>
</evidence>
<evidence type="ECO:0000256" key="1">
    <source>
        <dbReference type="ARBA" id="ARBA00004651"/>
    </source>
</evidence>
<dbReference type="InterPro" id="IPR011527">
    <property type="entry name" value="ABC1_TM_dom"/>
</dbReference>
<dbReference type="PANTHER" id="PTHR43394">
    <property type="entry name" value="ATP-DEPENDENT PERMEASE MDL1, MITOCHONDRIAL"/>
    <property type="match status" value="1"/>
</dbReference>
<dbReference type="InterPro" id="IPR036640">
    <property type="entry name" value="ABC1_TM_sf"/>
</dbReference>
<accession>A0ABT4HWZ1</accession>
<protein>
    <submittedName>
        <fullName evidence="7">ABC transporter transmembrane domain-containing protein</fullName>
    </submittedName>
</protein>
<evidence type="ECO:0000256" key="2">
    <source>
        <dbReference type="ARBA" id="ARBA00022692"/>
    </source>
</evidence>
<dbReference type="Proteomes" id="UP001067708">
    <property type="component" value="Unassembled WGS sequence"/>
</dbReference>
<dbReference type="SUPFAM" id="SSF90123">
    <property type="entry name" value="ABC transporter transmembrane region"/>
    <property type="match status" value="1"/>
</dbReference>
<comment type="caution">
    <text evidence="7">The sequence shown here is derived from an EMBL/GenBank/DDBJ whole genome shotgun (WGS) entry which is preliminary data.</text>
</comment>
<evidence type="ECO:0000256" key="3">
    <source>
        <dbReference type="ARBA" id="ARBA00022989"/>
    </source>
</evidence>
<dbReference type="EMBL" id="JAPTNG010000007">
    <property type="protein sequence ID" value="MCZ0831313.1"/>
    <property type="molecule type" value="Genomic_DNA"/>
</dbReference>
<dbReference type="PANTHER" id="PTHR43394:SF1">
    <property type="entry name" value="ATP-BINDING CASSETTE SUB-FAMILY B MEMBER 10, MITOCHONDRIAL"/>
    <property type="match status" value="1"/>
</dbReference>
<keyword evidence="4 5" id="KW-0472">Membrane</keyword>
<dbReference type="InterPro" id="IPR039421">
    <property type="entry name" value="Type_1_exporter"/>
</dbReference>
<proteinExistence type="predicted"/>
<gene>
    <name evidence="7" type="ORF">O0535_11150</name>
</gene>
<evidence type="ECO:0000259" key="6">
    <source>
        <dbReference type="PROSITE" id="PS50929"/>
    </source>
</evidence>
<feature type="domain" description="ABC transmembrane type-1" evidence="6">
    <location>
        <begin position="1"/>
        <end position="113"/>
    </location>
</feature>
<evidence type="ECO:0000313" key="7">
    <source>
        <dbReference type="EMBL" id="MCZ0831313.1"/>
    </source>
</evidence>
<dbReference type="PROSITE" id="PS50929">
    <property type="entry name" value="ABC_TM1F"/>
    <property type="match status" value="1"/>
</dbReference>
<evidence type="ECO:0000313" key="8">
    <source>
        <dbReference type="Proteomes" id="UP001067708"/>
    </source>
</evidence>
<dbReference type="Pfam" id="PF00664">
    <property type="entry name" value="ABC_membrane"/>
    <property type="match status" value="1"/>
</dbReference>
<organism evidence="7 8">
    <name type="scientific">Brevibacillus halotolerans</name>
    <dbReference type="NCBI Taxonomy" id="1507437"/>
    <lineage>
        <taxon>Bacteria</taxon>
        <taxon>Bacillati</taxon>
        <taxon>Bacillota</taxon>
        <taxon>Bacilli</taxon>
        <taxon>Bacillales</taxon>
        <taxon>Paenibacillaceae</taxon>
        <taxon>Brevibacillus</taxon>
    </lineage>
</organism>
<feature type="transmembrane region" description="Helical" evidence="5">
    <location>
        <begin position="33"/>
        <end position="52"/>
    </location>
</feature>
<dbReference type="RefSeq" id="WP_258417366.1">
    <property type="nucleotide sequence ID" value="NZ_JAPTNG010000007.1"/>
</dbReference>
<name>A0ABT4HWZ1_9BACL</name>
<keyword evidence="2 5" id="KW-0812">Transmembrane</keyword>
<feature type="transmembrane region" description="Helical" evidence="5">
    <location>
        <begin position="58"/>
        <end position="76"/>
    </location>
</feature>
<keyword evidence="3 5" id="KW-1133">Transmembrane helix</keyword>
<comment type="subcellular location">
    <subcellularLocation>
        <location evidence="1">Cell membrane</location>
        <topology evidence="1">Multi-pass membrane protein</topology>
    </subcellularLocation>
</comment>
<reference evidence="7" key="1">
    <citation type="submission" date="2022-09" db="EMBL/GenBank/DDBJ databases">
        <title>Genome analysis and characterization of larvicidal activity of Brevibacillus strains.</title>
        <authorList>
            <person name="Patrusheva E.V."/>
            <person name="Izotova A.O."/>
            <person name="Toshchakov S.V."/>
            <person name="Sineoky S.P."/>
        </authorList>
    </citation>
    <scope>NUCLEOTIDE SEQUENCE</scope>
    <source>
        <strain evidence="7">VKPM_B-13244</strain>
    </source>
</reference>
<sequence>MPISAIEKYHTGDITSRLTNDATLLQNFLQQHFYQIFYMPVIFVGALCLLVSTNWKLVISMLSVAILIMGVLSKPLRKYTEELQKHLGKANSIAQDTVSGIHMVKAFNLKDVI</sequence>
<evidence type="ECO:0000256" key="5">
    <source>
        <dbReference type="SAM" id="Phobius"/>
    </source>
</evidence>
<dbReference type="Gene3D" id="1.20.1560.10">
    <property type="entry name" value="ABC transporter type 1, transmembrane domain"/>
    <property type="match status" value="1"/>
</dbReference>